<dbReference type="WBParaSite" id="BXY_1022700.1">
    <property type="protein sequence ID" value="BXY_1022700.1"/>
    <property type="gene ID" value="BXY_1022700"/>
</dbReference>
<feature type="compositionally biased region" description="Polar residues" evidence="1">
    <location>
        <begin position="659"/>
        <end position="672"/>
    </location>
</feature>
<feature type="region of interest" description="Disordered" evidence="1">
    <location>
        <begin position="659"/>
        <end position="692"/>
    </location>
</feature>
<feature type="region of interest" description="Disordered" evidence="1">
    <location>
        <begin position="545"/>
        <end position="604"/>
    </location>
</feature>
<name>A0A1I7SB30_BURXY</name>
<accession>A0A1I7SB30</accession>
<evidence type="ECO:0000256" key="1">
    <source>
        <dbReference type="SAM" id="MobiDB-lite"/>
    </source>
</evidence>
<feature type="region of interest" description="Disordered" evidence="1">
    <location>
        <begin position="1421"/>
        <end position="1442"/>
    </location>
</feature>
<organism evidence="2 3">
    <name type="scientific">Bursaphelenchus xylophilus</name>
    <name type="common">Pinewood nematode worm</name>
    <name type="synonym">Aphelenchoides xylophilus</name>
    <dbReference type="NCBI Taxonomy" id="6326"/>
    <lineage>
        <taxon>Eukaryota</taxon>
        <taxon>Metazoa</taxon>
        <taxon>Ecdysozoa</taxon>
        <taxon>Nematoda</taxon>
        <taxon>Chromadorea</taxon>
        <taxon>Rhabditida</taxon>
        <taxon>Tylenchina</taxon>
        <taxon>Tylenchomorpha</taxon>
        <taxon>Aphelenchoidea</taxon>
        <taxon>Aphelenchoididae</taxon>
        <taxon>Bursaphelenchus</taxon>
    </lineage>
</organism>
<sequence length="1442" mass="160423">MALKRPFDGITESANATSLLKHDELPSFWDATPAAGTSAQSEVGTGPVEDELNVEEPKRKVRRTATVCTGPMATPLESFTTSGRHVSVGTSQRNNPIYYTASYRYKGFGYKFCKHKTNKAGTSVRVVCFQCKLLGAKSRNTVDTTTMMLKTDPDEGEHICMEQGHGFTVTKLLMEQQMRSINQLVKKLPNSITPQKGTEMIYNKLKECFEGHPEQSKLLAKLKTNIRQRMMYHANTSTRSEETVPTSWEDDCREIMEHAVHQGNQDEGAPQGDIHPMPEPITDKNVPDFDDEALNDALEAIVSVALKQEVPICNTVSTEGTSAQREPGASQAEDEPNVEEPKRKPRRTAMACTGPMATPLESFTTSGCHVSVGTSQRNNPIYYTASNRYKGFGYKFCKHKANKAGTSVRVFCFQCKLLGEKSRNTVDTRTMMLKTDPDEGKHVCMERGHGFPITKVLMEQQMRLVNQLVKKHPNSITPEEGTEMIYNKLKECFEGHPEQSKLLGKLKTNIRKRMLYHANTSAGVEETVPTFWEDDCREIMERAVHQQNRQDDSVSQVDIQPTSSEPIPGQNVPDFDEDSQDEGVPPGDIKPTSEPIPDYNAPEFDDEALNDALEAIASFALKQELSPSHGENRTQSVLAPPLQMPIVEPPPKNVPICNTESAEGTSAQSEPVASQAEDELNVEEPKRKPRRTAMACTGPMATPLESFTTSGRHVSVGTSQRNNPIYYTASNRYKGFGYKFCKHKTNKAGTSVRVICFQCKLLGEKSRNTVDTRTMMLKTDPDDGKHVCMERGHGFTITKVLMEQQMRSINQLVKKLPNAITPEKGSEMIYNKLKECFEGHPEQSKLLGKLKTNIRKRMLYHANTSAGLEETLPTSWEDDCHEIMEHTVHQRDHGEGVPQVDVQPTSSEPIPAQNVPEFDDEALNDALEAIASFALKQEVPICNTASTEGTSAQNEPDVGQTEDELNVEEPKRKPRRTAMACTGPMATPLESFTTSGRHVSVGTSQRNNPIYYTASNRYKGFGYKFCKHKTNKAGTSVRVICFQCKLLGEKSRNTVDTRTMMLKTDPDDGKHVCMERGHGFPITKDVSMPNLEVLGPVVPEIRGGKKILSTSITQSASFWDTTPEAGTSAQSEAYAGQEEDELNVEEPKKKVRRTAALCTGPMATPLESFTTSGRHVSVGTSQRNNPIYYTASNRYKGFGYKFSKNENKTNKAGTSVRVICVQCKLLGGRSKNTVNTTTMMLKSDPDEGKHICMERGHGFPINKVLMEQQMRSVNQLVKKHPNAITPQEGSEMIYNKVKECFEGHPQQSAILGKLKTNIRQRMMYHANTSAVFEETGPTSWKDDCREIMERAVHQDSQDEAVPPGDIKPTTSEPIPDYKAPEFDDDALNDALEAIAASLRQELSPPHGEAYEDIPTTMATEFSDAAPVERPAANRTRKNRHSL</sequence>
<feature type="region of interest" description="Disordered" evidence="1">
    <location>
        <begin position="317"/>
        <end position="348"/>
    </location>
</feature>
<evidence type="ECO:0000313" key="2">
    <source>
        <dbReference type="Proteomes" id="UP000095284"/>
    </source>
</evidence>
<feature type="compositionally biased region" description="Polar residues" evidence="1">
    <location>
        <begin position="553"/>
        <end position="565"/>
    </location>
</feature>
<evidence type="ECO:0000313" key="3">
    <source>
        <dbReference type="WBParaSite" id="BXY_1022700.1"/>
    </source>
</evidence>
<reference evidence="3" key="1">
    <citation type="submission" date="2016-11" db="UniProtKB">
        <authorList>
            <consortium name="WormBaseParasite"/>
        </authorList>
    </citation>
    <scope>IDENTIFICATION</scope>
</reference>
<proteinExistence type="predicted"/>
<feature type="region of interest" description="Disordered" evidence="1">
    <location>
        <begin position="1353"/>
        <end position="1373"/>
    </location>
</feature>
<protein>
    <submittedName>
        <fullName evidence="3">FLYWCH-type domain-containing protein</fullName>
    </submittedName>
</protein>
<dbReference type="Proteomes" id="UP000095284">
    <property type="component" value="Unplaced"/>
</dbReference>
<feature type="region of interest" description="Disordered" evidence="1">
    <location>
        <begin position="946"/>
        <end position="977"/>
    </location>
</feature>